<reference evidence="4 5" key="1">
    <citation type="submission" date="2020-08" db="EMBL/GenBank/DDBJ databases">
        <title>A Genomic Blueprint of the Chicken Gut Microbiome.</title>
        <authorList>
            <person name="Gilroy R."/>
            <person name="Ravi A."/>
            <person name="Getino M."/>
            <person name="Pursley I."/>
            <person name="Horton D.L."/>
            <person name="Alikhan N.-F."/>
            <person name="Baker D."/>
            <person name="Gharbi K."/>
            <person name="Hall N."/>
            <person name="Watson M."/>
            <person name="Adriaenssens E.M."/>
            <person name="Foster-Nyarko E."/>
            <person name="Jarju S."/>
            <person name="Secka A."/>
            <person name="Antonio M."/>
            <person name="Oren A."/>
            <person name="Chaudhuri R."/>
            <person name="La Ragione R.M."/>
            <person name="Hildebrand F."/>
            <person name="Pallen M.J."/>
        </authorList>
    </citation>
    <scope>NUCLEOTIDE SEQUENCE [LARGE SCALE GENOMIC DNA]</scope>
    <source>
        <strain evidence="4 5">Re1</strain>
    </source>
</reference>
<dbReference type="NCBIfam" id="TIGR00350">
    <property type="entry name" value="lytR_cpsA_psr"/>
    <property type="match status" value="1"/>
</dbReference>
<accession>A0ABR8W2R6</accession>
<comment type="similarity">
    <text evidence="1">Belongs to the LytR/CpsA/Psr (LCP) family.</text>
</comment>
<evidence type="ECO:0000313" key="5">
    <source>
        <dbReference type="Proteomes" id="UP000611521"/>
    </source>
</evidence>
<comment type="caution">
    <text evidence="4">The sequence shown here is derived from an EMBL/GenBank/DDBJ whole genome shotgun (WGS) entry which is preliminary data.</text>
</comment>
<dbReference type="Gene3D" id="3.40.630.190">
    <property type="entry name" value="LCP protein"/>
    <property type="match status" value="1"/>
</dbReference>
<keyword evidence="5" id="KW-1185">Reference proteome</keyword>
<evidence type="ECO:0000256" key="2">
    <source>
        <dbReference type="SAM" id="Phobius"/>
    </source>
</evidence>
<organism evidence="4 5">
    <name type="scientific">Microbacterium commune</name>
    <dbReference type="NCBI Taxonomy" id="2762219"/>
    <lineage>
        <taxon>Bacteria</taxon>
        <taxon>Bacillati</taxon>
        <taxon>Actinomycetota</taxon>
        <taxon>Actinomycetes</taxon>
        <taxon>Micrococcales</taxon>
        <taxon>Microbacteriaceae</taxon>
        <taxon>Microbacterium</taxon>
    </lineage>
</organism>
<keyword evidence="2" id="KW-0812">Transmembrane</keyword>
<proteinExistence type="inferred from homology"/>
<dbReference type="PANTHER" id="PTHR33392:SF6">
    <property type="entry name" value="POLYISOPRENYL-TEICHOIC ACID--PEPTIDOGLYCAN TEICHOIC ACID TRANSFERASE TAGU"/>
    <property type="match status" value="1"/>
</dbReference>
<keyword evidence="2" id="KW-1133">Transmembrane helix</keyword>
<keyword evidence="2" id="KW-0472">Membrane</keyword>
<evidence type="ECO:0000256" key="1">
    <source>
        <dbReference type="ARBA" id="ARBA00006068"/>
    </source>
</evidence>
<evidence type="ECO:0000259" key="3">
    <source>
        <dbReference type="Pfam" id="PF03816"/>
    </source>
</evidence>
<dbReference type="EMBL" id="JACSPX010000001">
    <property type="protein sequence ID" value="MBD8011300.1"/>
    <property type="molecule type" value="Genomic_DNA"/>
</dbReference>
<dbReference type="InterPro" id="IPR050922">
    <property type="entry name" value="LytR/CpsA/Psr_CW_biosynth"/>
</dbReference>
<feature type="domain" description="Cell envelope-related transcriptional attenuator" evidence="3">
    <location>
        <begin position="103"/>
        <end position="244"/>
    </location>
</feature>
<dbReference type="PANTHER" id="PTHR33392">
    <property type="entry name" value="POLYISOPRENYL-TEICHOIC ACID--PEPTIDOGLYCAN TEICHOIC ACID TRANSFERASE TAGU"/>
    <property type="match status" value="1"/>
</dbReference>
<gene>
    <name evidence="4" type="ORF">H9633_03160</name>
</gene>
<name>A0ABR8W2R6_9MICO</name>
<dbReference type="Pfam" id="PF03816">
    <property type="entry name" value="LytR_cpsA_psr"/>
    <property type="match status" value="1"/>
</dbReference>
<feature type="transmembrane region" description="Helical" evidence="2">
    <location>
        <begin position="22"/>
        <end position="45"/>
    </location>
</feature>
<protein>
    <submittedName>
        <fullName evidence="4">LCP family protein</fullName>
    </submittedName>
</protein>
<sequence length="341" mass="36475">MQISDPDGATITQTPSRRKRRWVWGIVFGLVAVLIAIAVTGAVYLGSLASSYGKADTLPSAEVFPTEAARPTQSNPEAMNILLLGSDSRSGLGGSQSDIRGQRADTMLLVHIPADRSGVQVISFMRDNWVPIPGYGNGKLNAALAFGGTPLLVQTLEEITDVRIDHVAITDFEGFKGLSEALGGVTVNNAVAFKEGKYSFAQGPIELRGDQALAYVRARYPFTDGDYQRVRNQQAFIKGMLDKLVSRETLTDPSRISASVDALAPYLAVDQGLDAGSVASLGFSLRDVDKSEILFLTSPTLGTDMVGDQSIVRPDFDGLAALSQALKNDTVPQYVAEHPAK</sequence>
<dbReference type="Proteomes" id="UP000611521">
    <property type="component" value="Unassembled WGS sequence"/>
</dbReference>
<dbReference type="RefSeq" id="WP_191712059.1">
    <property type="nucleotide sequence ID" value="NZ_JACSPX010000001.1"/>
</dbReference>
<evidence type="ECO:0000313" key="4">
    <source>
        <dbReference type="EMBL" id="MBD8011300.1"/>
    </source>
</evidence>
<dbReference type="InterPro" id="IPR004474">
    <property type="entry name" value="LytR_CpsA_psr"/>
</dbReference>